<gene>
    <name evidence="8" type="ORF">E4P82_05945</name>
</gene>
<keyword evidence="6 8" id="KW-0012">Acyltransferase</keyword>
<dbReference type="RefSeq" id="WP_169248043.1">
    <property type="nucleotide sequence ID" value="NZ_SPMZ01000016.1"/>
</dbReference>
<evidence type="ECO:0000256" key="4">
    <source>
        <dbReference type="ARBA" id="ARBA00022679"/>
    </source>
</evidence>
<sequence>MSQQWARLPERGNPLALRLICWIALHVGRPAGRVLLYPITLYFLITATAARRSSRRYLRRALGREPGWRDLFRHIHCFAATILDRVYFLTGRLEQFEIEIFGGQRILDQAASGRGCILLGSHLGSFDALRALGVSLRHLPIKILMNTTHNRAMTQLLDALNPTLAQTIIPIGTPDTLLKVQESLEQGDMIGALGDRVARGEKAVPCRFLDQETALPIGPMLLAALMNCPVILCFGLYRGGNRYDIHFEPLAEHIVLDRHQRREQLGVWVQRYADRLAHYARLAPYNWFNFYDYWEEDGS</sequence>
<dbReference type="Pfam" id="PF03279">
    <property type="entry name" value="Lip_A_acyltrans"/>
    <property type="match status" value="1"/>
</dbReference>
<comment type="caution">
    <text evidence="8">The sequence shown here is derived from an EMBL/GenBank/DDBJ whole genome shotgun (WGS) entry which is preliminary data.</text>
</comment>
<evidence type="ECO:0000256" key="5">
    <source>
        <dbReference type="ARBA" id="ARBA00023136"/>
    </source>
</evidence>
<dbReference type="GO" id="GO:0016746">
    <property type="term" value="F:acyltransferase activity"/>
    <property type="evidence" value="ECO:0007669"/>
    <property type="project" value="UniProtKB-KW"/>
</dbReference>
<name>A0ABX1TLD8_9GAMM</name>
<protein>
    <submittedName>
        <fullName evidence="8">Lipid A biosynthesis acyltransferase</fullName>
    </submittedName>
</protein>
<dbReference type="PIRSF" id="PIRSF028561">
    <property type="entry name" value="Ac_Trasf"/>
    <property type="match status" value="1"/>
</dbReference>
<evidence type="ECO:0000256" key="1">
    <source>
        <dbReference type="ARBA" id="ARBA00004533"/>
    </source>
</evidence>
<evidence type="ECO:0000256" key="3">
    <source>
        <dbReference type="ARBA" id="ARBA00022519"/>
    </source>
</evidence>
<accession>A0ABX1TLD8</accession>
<dbReference type="CDD" id="cd07984">
    <property type="entry name" value="LPLAT_LABLAT-like"/>
    <property type="match status" value="1"/>
</dbReference>
<evidence type="ECO:0000256" key="6">
    <source>
        <dbReference type="ARBA" id="ARBA00023315"/>
    </source>
</evidence>
<feature type="transmembrane region" description="Helical" evidence="7">
    <location>
        <begin position="217"/>
        <end position="237"/>
    </location>
</feature>
<reference evidence="8 9" key="1">
    <citation type="submission" date="2019-03" db="EMBL/GenBank/DDBJ databases">
        <title>Metabolic reconstructions from genomes of highly enriched 'Candidatus Accumulibacter' and 'Candidatus Competibacter' bioreactor populations.</title>
        <authorList>
            <person name="Annavajhala M.K."/>
            <person name="Welles L."/>
            <person name="Abbas B."/>
            <person name="Sorokin D."/>
            <person name="Park H."/>
            <person name="Van Loosdrecht M."/>
            <person name="Chandran K."/>
        </authorList>
    </citation>
    <scope>NUCLEOTIDE SEQUENCE [LARGE SCALE GENOMIC DNA]</scope>
    <source>
        <strain evidence="8 9">SBR_G</strain>
    </source>
</reference>
<keyword evidence="4" id="KW-0808">Transferase</keyword>
<evidence type="ECO:0000256" key="7">
    <source>
        <dbReference type="SAM" id="Phobius"/>
    </source>
</evidence>
<keyword evidence="5 7" id="KW-0472">Membrane</keyword>
<organism evidence="8 9">
    <name type="scientific">Candidatus Competibacter phosphatis</name>
    <dbReference type="NCBI Taxonomy" id="221280"/>
    <lineage>
        <taxon>Bacteria</taxon>
        <taxon>Pseudomonadati</taxon>
        <taxon>Pseudomonadota</taxon>
        <taxon>Gammaproteobacteria</taxon>
        <taxon>Candidatus Competibacteraceae</taxon>
        <taxon>Candidatus Competibacter</taxon>
    </lineage>
</organism>
<keyword evidence="2" id="KW-1003">Cell membrane</keyword>
<evidence type="ECO:0000256" key="2">
    <source>
        <dbReference type="ARBA" id="ARBA00022475"/>
    </source>
</evidence>
<keyword evidence="7" id="KW-1133">Transmembrane helix</keyword>
<dbReference type="EMBL" id="SPMZ01000016">
    <property type="protein sequence ID" value="NMQ18786.1"/>
    <property type="molecule type" value="Genomic_DNA"/>
</dbReference>
<evidence type="ECO:0000313" key="9">
    <source>
        <dbReference type="Proteomes" id="UP000760480"/>
    </source>
</evidence>
<proteinExistence type="predicted"/>
<dbReference type="Proteomes" id="UP000760480">
    <property type="component" value="Unassembled WGS sequence"/>
</dbReference>
<keyword evidence="7" id="KW-0812">Transmembrane</keyword>
<comment type="subcellular location">
    <subcellularLocation>
        <location evidence="1">Cell inner membrane</location>
    </subcellularLocation>
</comment>
<keyword evidence="9" id="KW-1185">Reference proteome</keyword>
<dbReference type="PANTHER" id="PTHR30606:SF9">
    <property type="entry name" value="LIPID A BIOSYNTHESIS LAUROYLTRANSFERASE"/>
    <property type="match status" value="1"/>
</dbReference>
<dbReference type="InterPro" id="IPR014548">
    <property type="entry name" value="Ac_Trasf"/>
</dbReference>
<dbReference type="InterPro" id="IPR004960">
    <property type="entry name" value="LipA_acyltrans"/>
</dbReference>
<keyword evidence="3" id="KW-0997">Cell inner membrane</keyword>
<dbReference type="PANTHER" id="PTHR30606">
    <property type="entry name" value="LIPID A BIOSYNTHESIS LAUROYL ACYLTRANSFERASE"/>
    <property type="match status" value="1"/>
</dbReference>
<evidence type="ECO:0000313" key="8">
    <source>
        <dbReference type="EMBL" id="NMQ18786.1"/>
    </source>
</evidence>